<dbReference type="Proteomes" id="UP000272942">
    <property type="component" value="Unassembled WGS sequence"/>
</dbReference>
<dbReference type="GO" id="GO:0060271">
    <property type="term" value="P:cilium assembly"/>
    <property type="evidence" value="ECO:0007669"/>
    <property type="project" value="TreeGrafter"/>
</dbReference>
<protein>
    <recommendedName>
        <fullName evidence="3">Intraflagellar transport protein 46 homolog</fullName>
    </recommendedName>
</protein>
<gene>
    <name evidence="8" type="ORF">ECPE_LOCUS9915</name>
</gene>
<evidence type="ECO:0000256" key="7">
    <source>
        <dbReference type="ARBA" id="ARBA00023273"/>
    </source>
</evidence>
<name>A0A183ASI0_9TREM</name>
<dbReference type="GO" id="GO:0030992">
    <property type="term" value="C:intraciliary transport particle B"/>
    <property type="evidence" value="ECO:0007669"/>
    <property type="project" value="TreeGrafter"/>
</dbReference>
<comment type="subcellular location">
    <subcellularLocation>
        <location evidence="1">Cytoplasm</location>
        <location evidence="1">Cytoskeleton</location>
        <location evidence="1">Cilium basal body</location>
    </subcellularLocation>
</comment>
<evidence type="ECO:0000256" key="6">
    <source>
        <dbReference type="ARBA" id="ARBA00023212"/>
    </source>
</evidence>
<keyword evidence="4" id="KW-0963">Cytoplasm</keyword>
<dbReference type="OrthoDB" id="2119217at2759"/>
<evidence type="ECO:0000256" key="2">
    <source>
        <dbReference type="ARBA" id="ARBA00007700"/>
    </source>
</evidence>
<comment type="similarity">
    <text evidence="2">Belongs to the IFT46 family.</text>
</comment>
<keyword evidence="9" id="KW-1185">Reference proteome</keyword>
<dbReference type="GO" id="GO:0005815">
    <property type="term" value="C:microtubule organizing center"/>
    <property type="evidence" value="ECO:0007669"/>
    <property type="project" value="TreeGrafter"/>
</dbReference>
<organism evidence="10">
    <name type="scientific">Echinostoma caproni</name>
    <dbReference type="NCBI Taxonomy" id="27848"/>
    <lineage>
        <taxon>Eukaryota</taxon>
        <taxon>Metazoa</taxon>
        <taxon>Spiralia</taxon>
        <taxon>Lophotrochozoa</taxon>
        <taxon>Platyhelminthes</taxon>
        <taxon>Trematoda</taxon>
        <taxon>Digenea</taxon>
        <taxon>Plagiorchiida</taxon>
        <taxon>Echinostomata</taxon>
        <taxon>Echinostomatoidea</taxon>
        <taxon>Echinostomatidae</taxon>
        <taxon>Echinostoma</taxon>
    </lineage>
</organism>
<dbReference type="Pfam" id="PF12317">
    <property type="entry name" value="IFT46_B_C"/>
    <property type="match status" value="1"/>
</dbReference>
<dbReference type="InterPro" id="IPR022088">
    <property type="entry name" value="Intraflagellar_transp_cmplxB"/>
</dbReference>
<keyword evidence="6" id="KW-0206">Cytoskeleton</keyword>
<evidence type="ECO:0000313" key="8">
    <source>
        <dbReference type="EMBL" id="VDP86178.1"/>
    </source>
</evidence>
<keyword evidence="7" id="KW-0966">Cell projection</keyword>
<dbReference type="GO" id="GO:0042073">
    <property type="term" value="P:intraciliary transport"/>
    <property type="evidence" value="ECO:0007669"/>
    <property type="project" value="InterPro"/>
</dbReference>
<evidence type="ECO:0000256" key="4">
    <source>
        <dbReference type="ARBA" id="ARBA00022490"/>
    </source>
</evidence>
<reference evidence="8 9" key="2">
    <citation type="submission" date="2018-11" db="EMBL/GenBank/DDBJ databases">
        <authorList>
            <consortium name="Pathogen Informatics"/>
        </authorList>
    </citation>
    <scope>NUCLEOTIDE SEQUENCE [LARGE SCALE GENOMIC DNA]</scope>
    <source>
        <strain evidence="8 9">Egypt</strain>
    </source>
</reference>
<proteinExistence type="inferred from homology"/>
<sequence length="159" mass="17900">MWKYPQEEIDIWSDFGNLTGLSRYLGADSVLDHVVFLSIDVSQASMCFEINKSTKITLSTPLKRNKSLSDPENEVKSFSFRRLLTNEIMRLSTQVPRPDGKPDNLGLLVLDEPCANQSDPTVLDLHLRALSKQSASKKMVSVFDQIALKKTAVYLIILL</sequence>
<evidence type="ECO:0000256" key="5">
    <source>
        <dbReference type="ARBA" id="ARBA00023069"/>
    </source>
</evidence>
<dbReference type="GO" id="GO:0031514">
    <property type="term" value="C:motile cilium"/>
    <property type="evidence" value="ECO:0007669"/>
    <property type="project" value="TreeGrafter"/>
</dbReference>
<evidence type="ECO:0000313" key="10">
    <source>
        <dbReference type="WBParaSite" id="ECPE_0000994601-mRNA-1"/>
    </source>
</evidence>
<reference evidence="10" key="1">
    <citation type="submission" date="2016-06" db="UniProtKB">
        <authorList>
            <consortium name="WormBaseParasite"/>
        </authorList>
    </citation>
    <scope>IDENTIFICATION</scope>
</reference>
<dbReference type="PANTHER" id="PTHR13376">
    <property type="entry name" value="INTRAFLAGELLAR TRANSPORT PROTEIN 46 HOMOLOG"/>
    <property type="match status" value="1"/>
</dbReference>
<evidence type="ECO:0000256" key="1">
    <source>
        <dbReference type="ARBA" id="ARBA00004120"/>
    </source>
</evidence>
<evidence type="ECO:0000313" key="9">
    <source>
        <dbReference type="Proteomes" id="UP000272942"/>
    </source>
</evidence>
<dbReference type="PANTHER" id="PTHR13376:SF0">
    <property type="entry name" value="INTRAFLAGELLAR TRANSPORT PROTEIN 46 HOMOLOG"/>
    <property type="match status" value="1"/>
</dbReference>
<dbReference type="WBParaSite" id="ECPE_0000994601-mRNA-1">
    <property type="protein sequence ID" value="ECPE_0000994601-mRNA-1"/>
    <property type="gene ID" value="ECPE_0000994601"/>
</dbReference>
<accession>A0A183ASI0</accession>
<dbReference type="EMBL" id="UZAN01048179">
    <property type="protein sequence ID" value="VDP86178.1"/>
    <property type="molecule type" value="Genomic_DNA"/>
</dbReference>
<dbReference type="AlphaFoldDB" id="A0A183ASI0"/>
<evidence type="ECO:0000256" key="3">
    <source>
        <dbReference type="ARBA" id="ARBA00017206"/>
    </source>
</evidence>
<keyword evidence="5" id="KW-0969">Cilium</keyword>